<protein>
    <submittedName>
        <fullName evidence="3">Sulfatase-like hydrolase/transferase</fullName>
    </submittedName>
</protein>
<evidence type="ECO:0000313" key="3">
    <source>
        <dbReference type="EMBL" id="MCF8714990.1"/>
    </source>
</evidence>
<comment type="caution">
    <text evidence="3">The sequence shown here is derived from an EMBL/GenBank/DDBJ whole genome shotgun (WGS) entry which is preliminary data.</text>
</comment>
<dbReference type="InterPro" id="IPR000917">
    <property type="entry name" value="Sulfatase_N"/>
</dbReference>
<dbReference type="Gene3D" id="3.40.720.10">
    <property type="entry name" value="Alkaline Phosphatase, subunit A"/>
    <property type="match status" value="1"/>
</dbReference>
<evidence type="ECO:0000256" key="1">
    <source>
        <dbReference type="ARBA" id="ARBA00008779"/>
    </source>
</evidence>
<dbReference type="Proteomes" id="UP000829517">
    <property type="component" value="Unassembled WGS sequence"/>
</dbReference>
<dbReference type="PROSITE" id="PS51257">
    <property type="entry name" value="PROKAR_LIPOPROTEIN"/>
    <property type="match status" value="1"/>
</dbReference>
<accession>A0ABS9J3Q8</accession>
<organism evidence="3 4">
    <name type="scientific">Joostella atrarenae</name>
    <dbReference type="NCBI Taxonomy" id="679257"/>
    <lineage>
        <taxon>Bacteria</taxon>
        <taxon>Pseudomonadati</taxon>
        <taxon>Bacteroidota</taxon>
        <taxon>Flavobacteriia</taxon>
        <taxon>Flavobacteriales</taxon>
        <taxon>Flavobacteriaceae</taxon>
        <taxon>Joostella</taxon>
    </lineage>
</organism>
<sequence length="473" mass="53549">MRIFNKIWELLGISCVIFGIVSCEGSKTKPNEESKPNVLIILTDDMGYGDISSFGQKNYQTPNIDSIGKNGVTSTDFYVPTPYCAPSRASLLTGKFPLRHKLLKNPTPDAHVAVDTIGLDPKEVTMAEVFKKSNYRTKAIGKWHLGHVSKFFPEAQGFDEYYGILYSNDMRPVQLIENSEVVEFPIDQRKLTKEYTREAVSFIQENKHRPFFLYLAHAMPHKPLAASDEFYTPETPNDLYADVIRELDWSVGEVMATLKKENLLNNTIVIFMSDNGPWYGGSSGGFKGMKATTWEGGIRVPFMIQYPKVFPKNTQVNVPLWSPDILPTLCALTNTPLPKDNTLDGQDITNILQGRSQEHPPVFSMHNDEIMSIRKGDFKLFVNKPRYRKKIDLSTWSDPRKPDGTTIIAQMKGQATPDDYPGVTPEEPKNKIQLFNLKTDPTESHDLAAEMPDKVAKLLKENKEFLKSFKNKK</sequence>
<dbReference type="PANTHER" id="PTHR42693">
    <property type="entry name" value="ARYLSULFATASE FAMILY MEMBER"/>
    <property type="match status" value="1"/>
</dbReference>
<dbReference type="SUPFAM" id="SSF53649">
    <property type="entry name" value="Alkaline phosphatase-like"/>
    <property type="match status" value="1"/>
</dbReference>
<dbReference type="InterPro" id="IPR017850">
    <property type="entry name" value="Alkaline_phosphatase_core_sf"/>
</dbReference>
<comment type="similarity">
    <text evidence="1">Belongs to the sulfatase family.</text>
</comment>
<dbReference type="Gene3D" id="3.30.1120.10">
    <property type="match status" value="1"/>
</dbReference>
<dbReference type="Pfam" id="PF00884">
    <property type="entry name" value="Sulfatase"/>
    <property type="match status" value="1"/>
</dbReference>
<feature type="domain" description="Sulfatase N-terminal" evidence="2">
    <location>
        <begin position="36"/>
        <end position="334"/>
    </location>
</feature>
<dbReference type="InterPro" id="IPR050738">
    <property type="entry name" value="Sulfatase"/>
</dbReference>
<gene>
    <name evidence="3" type="ORF">JM658_09150</name>
</gene>
<reference evidence="3 4" key="1">
    <citation type="submission" date="2021-01" db="EMBL/GenBank/DDBJ databases">
        <title>Genome sequencing of Joostella atrarenae M1-2 (= KCTC 23194).</title>
        <authorList>
            <person name="Zakaria M.R."/>
            <person name="Lam M.Q."/>
            <person name="Chong C.S."/>
        </authorList>
    </citation>
    <scope>NUCLEOTIDE SEQUENCE [LARGE SCALE GENOMIC DNA]</scope>
    <source>
        <strain evidence="3 4">M1-2</strain>
    </source>
</reference>
<dbReference type="PANTHER" id="PTHR42693:SF33">
    <property type="entry name" value="ARYLSULFATASE"/>
    <property type="match status" value="1"/>
</dbReference>
<dbReference type="RefSeq" id="WP_236958956.1">
    <property type="nucleotide sequence ID" value="NZ_JAETXX010000005.1"/>
</dbReference>
<name>A0ABS9J3Q8_9FLAO</name>
<proteinExistence type="inferred from homology"/>
<evidence type="ECO:0000259" key="2">
    <source>
        <dbReference type="Pfam" id="PF00884"/>
    </source>
</evidence>
<evidence type="ECO:0000313" key="4">
    <source>
        <dbReference type="Proteomes" id="UP000829517"/>
    </source>
</evidence>
<dbReference type="EMBL" id="JAETXX010000005">
    <property type="protein sequence ID" value="MCF8714990.1"/>
    <property type="molecule type" value="Genomic_DNA"/>
</dbReference>
<keyword evidence="4" id="KW-1185">Reference proteome</keyword>